<feature type="transmembrane region" description="Helical" evidence="1">
    <location>
        <begin position="36"/>
        <end position="56"/>
    </location>
</feature>
<evidence type="ECO:0000313" key="2">
    <source>
        <dbReference type="EMBL" id="GLR85276.1"/>
    </source>
</evidence>
<name>A0ABQ6AVL2_9BRAD</name>
<evidence type="ECO:0000313" key="3">
    <source>
        <dbReference type="Proteomes" id="UP001156905"/>
    </source>
</evidence>
<proteinExistence type="predicted"/>
<keyword evidence="1" id="KW-0812">Transmembrane</keyword>
<dbReference type="RefSeq" id="WP_284264211.1">
    <property type="nucleotide sequence ID" value="NZ_BSOW01000005.1"/>
</dbReference>
<gene>
    <name evidence="2" type="ORF">GCM10007857_19860</name>
</gene>
<keyword evidence="1" id="KW-0472">Membrane</keyword>
<sequence length="127" mass="13198">MTTGVMIGYGLAVVVFIALLVAAFKIEDGEKGKAWFNIVFVLGGGLSGWTAGLLAIPFPDLPQKLTDLGALSTALVGGVIGTKLIDALTKKIESGLDRAFIGTSALFLTAFLLGGLSTVIWRLSKIS</sequence>
<accession>A0ABQ6AVL2</accession>
<organism evidence="2 3">
    <name type="scientific">Bradyrhizobium iriomotense</name>
    <dbReference type="NCBI Taxonomy" id="441950"/>
    <lineage>
        <taxon>Bacteria</taxon>
        <taxon>Pseudomonadati</taxon>
        <taxon>Pseudomonadota</taxon>
        <taxon>Alphaproteobacteria</taxon>
        <taxon>Hyphomicrobiales</taxon>
        <taxon>Nitrobacteraceae</taxon>
        <taxon>Bradyrhizobium</taxon>
    </lineage>
</organism>
<reference evidence="3" key="1">
    <citation type="journal article" date="2019" name="Int. J. Syst. Evol. Microbiol.">
        <title>The Global Catalogue of Microorganisms (GCM) 10K type strain sequencing project: providing services to taxonomists for standard genome sequencing and annotation.</title>
        <authorList>
            <consortium name="The Broad Institute Genomics Platform"/>
            <consortium name="The Broad Institute Genome Sequencing Center for Infectious Disease"/>
            <person name="Wu L."/>
            <person name="Ma J."/>
        </authorList>
    </citation>
    <scope>NUCLEOTIDE SEQUENCE [LARGE SCALE GENOMIC DNA]</scope>
    <source>
        <strain evidence="3">NBRC 102520</strain>
    </source>
</reference>
<protein>
    <recommendedName>
        <fullName evidence="4">GlsB/YeaQ/YmgE family stress response membrane protein</fullName>
    </recommendedName>
</protein>
<keyword evidence="3" id="KW-1185">Reference proteome</keyword>
<comment type="caution">
    <text evidence="2">The sequence shown here is derived from an EMBL/GenBank/DDBJ whole genome shotgun (WGS) entry which is preliminary data.</text>
</comment>
<dbReference type="Proteomes" id="UP001156905">
    <property type="component" value="Unassembled WGS sequence"/>
</dbReference>
<feature type="transmembrane region" description="Helical" evidence="1">
    <location>
        <begin position="100"/>
        <end position="121"/>
    </location>
</feature>
<keyword evidence="1" id="KW-1133">Transmembrane helix</keyword>
<feature type="transmembrane region" description="Helical" evidence="1">
    <location>
        <begin position="6"/>
        <end position="24"/>
    </location>
</feature>
<dbReference type="EMBL" id="BSOW01000005">
    <property type="protein sequence ID" value="GLR85276.1"/>
    <property type="molecule type" value="Genomic_DNA"/>
</dbReference>
<evidence type="ECO:0000256" key="1">
    <source>
        <dbReference type="SAM" id="Phobius"/>
    </source>
</evidence>
<evidence type="ECO:0008006" key="4">
    <source>
        <dbReference type="Google" id="ProtNLM"/>
    </source>
</evidence>